<evidence type="ECO:0008006" key="4">
    <source>
        <dbReference type="Google" id="ProtNLM"/>
    </source>
</evidence>
<keyword evidence="1" id="KW-1133">Transmembrane helix</keyword>
<gene>
    <name evidence="2" type="ORF">RM779_25910</name>
</gene>
<keyword evidence="3" id="KW-1185">Reference proteome</keyword>
<feature type="transmembrane region" description="Helical" evidence="1">
    <location>
        <begin position="24"/>
        <end position="41"/>
    </location>
</feature>
<feature type="transmembrane region" description="Helical" evidence="1">
    <location>
        <begin position="47"/>
        <end position="66"/>
    </location>
</feature>
<feature type="transmembrane region" description="Helical" evidence="1">
    <location>
        <begin position="73"/>
        <end position="100"/>
    </location>
</feature>
<dbReference type="RefSeq" id="WP_311620173.1">
    <property type="nucleotide sequence ID" value="NZ_JAVREV010000016.1"/>
</dbReference>
<evidence type="ECO:0000256" key="1">
    <source>
        <dbReference type="SAM" id="Phobius"/>
    </source>
</evidence>
<keyword evidence="1" id="KW-0472">Membrane</keyword>
<name>A0ABU2SAK2_9ACTN</name>
<sequence length="101" mass="10237">MAHLAHPTTYLNTDGRAHPVENRFATAALLLGLVAVAASVLPGLHLISSWVGLAGIGFGAWAQLISATTGQRFLAVLGLGAAGLGFYLGMAHGGLFGGWLG</sequence>
<proteinExistence type="predicted"/>
<keyword evidence="1" id="KW-0812">Transmembrane</keyword>
<dbReference type="EMBL" id="JAVREV010000016">
    <property type="protein sequence ID" value="MDT0446003.1"/>
    <property type="molecule type" value="Genomic_DNA"/>
</dbReference>
<reference evidence="3" key="1">
    <citation type="submission" date="2023-07" db="EMBL/GenBank/DDBJ databases">
        <title>30 novel species of actinomycetes from the DSMZ collection.</title>
        <authorList>
            <person name="Nouioui I."/>
        </authorList>
    </citation>
    <scope>NUCLEOTIDE SEQUENCE [LARGE SCALE GENOMIC DNA]</scope>
    <source>
        <strain evidence="3">DSM 41886</strain>
    </source>
</reference>
<protein>
    <recommendedName>
        <fullName evidence="4">Integral membrane protein</fullName>
    </recommendedName>
</protein>
<organism evidence="2 3">
    <name type="scientific">Streptomyces johnsoniae</name>
    <dbReference type="NCBI Taxonomy" id="3075532"/>
    <lineage>
        <taxon>Bacteria</taxon>
        <taxon>Bacillati</taxon>
        <taxon>Actinomycetota</taxon>
        <taxon>Actinomycetes</taxon>
        <taxon>Kitasatosporales</taxon>
        <taxon>Streptomycetaceae</taxon>
        <taxon>Streptomyces</taxon>
    </lineage>
</organism>
<comment type="caution">
    <text evidence="2">The sequence shown here is derived from an EMBL/GenBank/DDBJ whole genome shotgun (WGS) entry which is preliminary data.</text>
</comment>
<evidence type="ECO:0000313" key="3">
    <source>
        <dbReference type="Proteomes" id="UP001183615"/>
    </source>
</evidence>
<dbReference type="Proteomes" id="UP001183615">
    <property type="component" value="Unassembled WGS sequence"/>
</dbReference>
<accession>A0ABU2SAK2</accession>
<evidence type="ECO:0000313" key="2">
    <source>
        <dbReference type="EMBL" id="MDT0446003.1"/>
    </source>
</evidence>